<dbReference type="EMBL" id="QFOH01000041">
    <property type="protein sequence ID" value="PZP20898.1"/>
    <property type="molecule type" value="Genomic_DNA"/>
</dbReference>
<name>A0A2W5CSF6_9PSED</name>
<proteinExistence type="predicted"/>
<evidence type="ECO:0000313" key="2">
    <source>
        <dbReference type="Proteomes" id="UP000249198"/>
    </source>
</evidence>
<comment type="caution">
    <text evidence="1">The sequence shown here is derived from an EMBL/GenBank/DDBJ whole genome shotgun (WGS) entry which is preliminary data.</text>
</comment>
<reference evidence="1 2" key="1">
    <citation type="submission" date="2017-08" db="EMBL/GenBank/DDBJ databases">
        <title>Infants hospitalized years apart are colonized by the same room-sourced microbial strains.</title>
        <authorList>
            <person name="Brooks B."/>
            <person name="Olm M.R."/>
            <person name="Firek B.A."/>
            <person name="Baker R."/>
            <person name="Thomas B.C."/>
            <person name="Morowitz M.J."/>
            <person name="Banfield J.F."/>
        </authorList>
    </citation>
    <scope>NUCLEOTIDE SEQUENCE [LARGE SCALE GENOMIC DNA]</scope>
    <source>
        <strain evidence="1">S2_009_000_R2_77</strain>
    </source>
</reference>
<protein>
    <submittedName>
        <fullName evidence="1">Uncharacterized protein</fullName>
    </submittedName>
</protein>
<accession>A0A2W5CSF6</accession>
<sequence length="64" mass="7615">MQVMIEVDVIFRVFKPQAHLHRTRYVQLKFILRNIIIVLIEDLVMNLGGDDRFFANWSSIRQLG</sequence>
<gene>
    <name evidence="1" type="ORF">DI599_21135</name>
</gene>
<dbReference type="Proteomes" id="UP000249198">
    <property type="component" value="Unassembled WGS sequence"/>
</dbReference>
<dbReference type="AlphaFoldDB" id="A0A2W5CSF6"/>
<evidence type="ECO:0000313" key="1">
    <source>
        <dbReference type="EMBL" id="PZP20898.1"/>
    </source>
</evidence>
<organism evidence="1 2">
    <name type="scientific">Pseudomonas kuykendallii</name>
    <dbReference type="NCBI Taxonomy" id="1007099"/>
    <lineage>
        <taxon>Bacteria</taxon>
        <taxon>Pseudomonadati</taxon>
        <taxon>Pseudomonadota</taxon>
        <taxon>Gammaproteobacteria</taxon>
        <taxon>Pseudomonadales</taxon>
        <taxon>Pseudomonadaceae</taxon>
        <taxon>Pseudomonas</taxon>
    </lineage>
</organism>